<sequence length="427" mass="48148">MYRTDKKFMRDPATASARIYIGNLSETVVPDNLEEKFKVYGKVLGLVLQRGFGFIQFETESQAKAAIEAEHGTTFHGRKIIVREVLENKSKKVGNEQSNIINTQPVVAPSPQKPQVAPVIKSATEPEPPVAGPPQTDINDLSVTDKRGNKRKFWPRNERTVDQFRDVPPYYEEPYPPYPSFVPPPMNDRPERNDCEIIVVSKALTEYAEYIEQKLKSKGLIVDLLFPNEDVPIGRVLANISSRGCLYAILVMPQNEEHRSLTLNILHGIPQEHRNMPIEDAIILLTRNFEAYMKGETFEKEGRMASLAEKHPEAIQMLLNLLAENRLLTAIQYDRIIKYLQDRKELQKAYEGDEDSESKKEGEPDHKQAELQSRIMNILNKSASDSPKPVTPTTQSGPTPLLNDPSVQKALDSLLSGDMFKSISAGI</sequence>
<gene>
    <name evidence="1" type="ORF">MML48_1g20395</name>
</gene>
<accession>A0ACB9TUR5</accession>
<comment type="caution">
    <text evidence="1">The sequence shown here is derived from an EMBL/GenBank/DDBJ whole genome shotgun (WGS) entry which is preliminary data.</text>
</comment>
<name>A0ACB9TUR5_HOLOL</name>
<dbReference type="Proteomes" id="UP001056778">
    <property type="component" value="Chromosome 1"/>
</dbReference>
<keyword evidence="1" id="KW-0675">Receptor</keyword>
<reference evidence="1" key="1">
    <citation type="submission" date="2022-04" db="EMBL/GenBank/DDBJ databases">
        <title>Chromosome-scale genome assembly of Holotrichia oblita Faldermann.</title>
        <authorList>
            <person name="Rongchong L."/>
        </authorList>
    </citation>
    <scope>NUCLEOTIDE SEQUENCE</scope>
    <source>
        <strain evidence="1">81SQS9</strain>
    </source>
</reference>
<protein>
    <submittedName>
        <fullName evidence="1">Nuclear receptor coactivator 5-related</fullName>
    </submittedName>
</protein>
<evidence type="ECO:0000313" key="2">
    <source>
        <dbReference type="Proteomes" id="UP001056778"/>
    </source>
</evidence>
<keyword evidence="2" id="KW-1185">Reference proteome</keyword>
<dbReference type="EMBL" id="CM043015">
    <property type="protein sequence ID" value="KAI4470493.1"/>
    <property type="molecule type" value="Genomic_DNA"/>
</dbReference>
<proteinExistence type="predicted"/>
<evidence type="ECO:0000313" key="1">
    <source>
        <dbReference type="EMBL" id="KAI4470493.1"/>
    </source>
</evidence>
<organism evidence="1 2">
    <name type="scientific">Holotrichia oblita</name>
    <name type="common">Chafer beetle</name>
    <dbReference type="NCBI Taxonomy" id="644536"/>
    <lineage>
        <taxon>Eukaryota</taxon>
        <taxon>Metazoa</taxon>
        <taxon>Ecdysozoa</taxon>
        <taxon>Arthropoda</taxon>
        <taxon>Hexapoda</taxon>
        <taxon>Insecta</taxon>
        <taxon>Pterygota</taxon>
        <taxon>Neoptera</taxon>
        <taxon>Endopterygota</taxon>
        <taxon>Coleoptera</taxon>
        <taxon>Polyphaga</taxon>
        <taxon>Scarabaeiformia</taxon>
        <taxon>Scarabaeidae</taxon>
        <taxon>Melolonthinae</taxon>
        <taxon>Holotrichia</taxon>
    </lineage>
</organism>